<gene>
    <name evidence="2" type="ORF">NAEGRDRAFT_65282</name>
</gene>
<accession>D2V8U2</accession>
<dbReference type="GeneID" id="8860098"/>
<dbReference type="VEuPathDB" id="AmoebaDB:NAEGRDRAFT_65282"/>
<keyword evidence="3" id="KW-1185">Reference proteome</keyword>
<dbReference type="AlphaFoldDB" id="D2V8U2"/>
<evidence type="ECO:0000313" key="2">
    <source>
        <dbReference type="EMBL" id="EFC46859.1"/>
    </source>
</evidence>
<reference evidence="2 3" key="1">
    <citation type="journal article" date="2010" name="Cell">
        <title>The genome of Naegleria gruberi illuminates early eukaryotic versatility.</title>
        <authorList>
            <person name="Fritz-Laylin L.K."/>
            <person name="Prochnik S.E."/>
            <person name="Ginger M.L."/>
            <person name="Dacks J.B."/>
            <person name="Carpenter M.L."/>
            <person name="Field M.C."/>
            <person name="Kuo A."/>
            <person name="Paredez A."/>
            <person name="Chapman J."/>
            <person name="Pham J."/>
            <person name="Shu S."/>
            <person name="Neupane R."/>
            <person name="Cipriano M."/>
            <person name="Mancuso J."/>
            <person name="Tu H."/>
            <person name="Salamov A."/>
            <person name="Lindquist E."/>
            <person name="Shapiro H."/>
            <person name="Lucas S."/>
            <person name="Grigoriev I.V."/>
            <person name="Cande W.Z."/>
            <person name="Fulton C."/>
            <person name="Rokhsar D.S."/>
            <person name="Dawson S.C."/>
        </authorList>
    </citation>
    <scope>NUCLEOTIDE SEQUENCE [LARGE SCALE GENOMIC DNA]</scope>
    <source>
        <strain evidence="2 3">NEG-M</strain>
    </source>
</reference>
<dbReference type="OrthoDB" id="199599at2759"/>
<protein>
    <submittedName>
        <fullName evidence="2">Predicted protein</fullName>
    </submittedName>
</protein>
<dbReference type="KEGG" id="ngr:NAEGRDRAFT_65282"/>
<feature type="compositionally biased region" description="Basic and acidic residues" evidence="1">
    <location>
        <begin position="119"/>
        <end position="134"/>
    </location>
</feature>
<evidence type="ECO:0000256" key="1">
    <source>
        <dbReference type="SAM" id="MobiDB-lite"/>
    </source>
</evidence>
<dbReference type="EMBL" id="GG738857">
    <property type="protein sequence ID" value="EFC46859.1"/>
    <property type="molecule type" value="Genomic_DNA"/>
</dbReference>
<dbReference type="InParanoid" id="D2V8U2"/>
<dbReference type="Proteomes" id="UP000006671">
    <property type="component" value="Unassembled WGS sequence"/>
</dbReference>
<name>D2V8U2_NAEGR</name>
<evidence type="ECO:0000313" key="3">
    <source>
        <dbReference type="Proteomes" id="UP000006671"/>
    </source>
</evidence>
<dbReference type="RefSeq" id="XP_002679603.1">
    <property type="nucleotide sequence ID" value="XM_002679557.1"/>
</dbReference>
<feature type="region of interest" description="Disordered" evidence="1">
    <location>
        <begin position="109"/>
        <end position="134"/>
    </location>
</feature>
<sequence>MKMMGSLCRAGLVKFSMTPRVNKTNTDHSYSQQGRCKFRIKSSTNLQYKSGAYRLHKTSATSSSEEVITNSYHKYNSEKGYRRVEYIKTAEEHHQQKWKHYRHDHNRDTNHKKWHRNHPKDGFYQKREEFGMDE</sequence>
<organism evidence="3">
    <name type="scientific">Naegleria gruberi</name>
    <name type="common">Amoeba</name>
    <dbReference type="NCBI Taxonomy" id="5762"/>
    <lineage>
        <taxon>Eukaryota</taxon>
        <taxon>Discoba</taxon>
        <taxon>Heterolobosea</taxon>
        <taxon>Tetramitia</taxon>
        <taxon>Eutetramitia</taxon>
        <taxon>Vahlkampfiidae</taxon>
        <taxon>Naegleria</taxon>
    </lineage>
</organism>
<proteinExistence type="predicted"/>